<proteinExistence type="inferred from homology"/>
<accession>A0A327VYI9</accession>
<evidence type="ECO:0000313" key="7">
    <source>
        <dbReference type="EMBL" id="RAJ80260.1"/>
    </source>
</evidence>
<dbReference type="Gene3D" id="1.10.1740.10">
    <property type="match status" value="1"/>
</dbReference>
<dbReference type="GO" id="GO:0003677">
    <property type="term" value="F:DNA binding"/>
    <property type="evidence" value="ECO:0007669"/>
    <property type="project" value="InterPro"/>
</dbReference>
<keyword evidence="4" id="KW-0804">Transcription</keyword>
<dbReference type="NCBIfam" id="TIGR02937">
    <property type="entry name" value="sigma70-ECF"/>
    <property type="match status" value="1"/>
</dbReference>
<keyword evidence="8" id="KW-1185">Reference proteome</keyword>
<dbReference type="OrthoDB" id="654988at2"/>
<protein>
    <submittedName>
        <fullName evidence="7">RNA polymerase sigma-70 factor (ECF subfamily)</fullName>
    </submittedName>
</protein>
<evidence type="ECO:0000313" key="8">
    <source>
        <dbReference type="Proteomes" id="UP000249819"/>
    </source>
</evidence>
<dbReference type="Proteomes" id="UP000249819">
    <property type="component" value="Unassembled WGS sequence"/>
</dbReference>
<dbReference type="InterPro" id="IPR014284">
    <property type="entry name" value="RNA_pol_sigma-70_dom"/>
</dbReference>
<evidence type="ECO:0000259" key="5">
    <source>
        <dbReference type="Pfam" id="PF04542"/>
    </source>
</evidence>
<keyword evidence="3" id="KW-0731">Sigma factor</keyword>
<evidence type="ECO:0000259" key="6">
    <source>
        <dbReference type="Pfam" id="PF08281"/>
    </source>
</evidence>
<dbReference type="AlphaFoldDB" id="A0A327VYI9"/>
<dbReference type="Pfam" id="PF04542">
    <property type="entry name" value="Sigma70_r2"/>
    <property type="match status" value="1"/>
</dbReference>
<keyword evidence="2" id="KW-0805">Transcription regulation</keyword>
<dbReference type="PANTHER" id="PTHR43133:SF46">
    <property type="entry name" value="RNA POLYMERASE SIGMA-70 FACTOR ECF SUBFAMILY"/>
    <property type="match status" value="1"/>
</dbReference>
<organism evidence="7 8">
    <name type="scientific">Chitinophaga dinghuensis</name>
    <dbReference type="NCBI Taxonomy" id="1539050"/>
    <lineage>
        <taxon>Bacteria</taxon>
        <taxon>Pseudomonadati</taxon>
        <taxon>Bacteroidota</taxon>
        <taxon>Chitinophagia</taxon>
        <taxon>Chitinophagales</taxon>
        <taxon>Chitinophagaceae</taxon>
        <taxon>Chitinophaga</taxon>
    </lineage>
</organism>
<dbReference type="RefSeq" id="WP_111593265.1">
    <property type="nucleotide sequence ID" value="NZ_QLMA01000005.1"/>
</dbReference>
<comment type="caution">
    <text evidence="7">The sequence shown here is derived from an EMBL/GenBank/DDBJ whole genome shotgun (WGS) entry which is preliminary data.</text>
</comment>
<dbReference type="InterPro" id="IPR007627">
    <property type="entry name" value="RNA_pol_sigma70_r2"/>
</dbReference>
<feature type="domain" description="RNA polymerase sigma factor 70 region 4 type 2" evidence="6">
    <location>
        <begin position="118"/>
        <end position="169"/>
    </location>
</feature>
<sequence>MKSPATHDLFKDIYLTYWDTLFGIANKKIGYTQDAMDIVQDTFTYVWQQFPSLQLETEKAKPFLITCLYYRIFNHLRARGVNEKHLLHFQAYLETEQSIDARYTADEIEEELEAVNIAIMAELDRMPERMKHIFILSRYENKSIEEIATLYDIAPKTVRNQLSDAMRRLKDFADSYPATALLPLILLFLED</sequence>
<evidence type="ECO:0000256" key="2">
    <source>
        <dbReference type="ARBA" id="ARBA00023015"/>
    </source>
</evidence>
<gene>
    <name evidence="7" type="ORF">CLV59_105368</name>
</gene>
<evidence type="ECO:0000256" key="4">
    <source>
        <dbReference type="ARBA" id="ARBA00023163"/>
    </source>
</evidence>
<evidence type="ECO:0000256" key="3">
    <source>
        <dbReference type="ARBA" id="ARBA00023082"/>
    </source>
</evidence>
<dbReference type="Pfam" id="PF08281">
    <property type="entry name" value="Sigma70_r4_2"/>
    <property type="match status" value="1"/>
</dbReference>
<dbReference type="SUPFAM" id="SSF88659">
    <property type="entry name" value="Sigma3 and sigma4 domains of RNA polymerase sigma factors"/>
    <property type="match status" value="1"/>
</dbReference>
<dbReference type="CDD" id="cd06171">
    <property type="entry name" value="Sigma70_r4"/>
    <property type="match status" value="1"/>
</dbReference>
<dbReference type="EMBL" id="QLMA01000005">
    <property type="protein sequence ID" value="RAJ80260.1"/>
    <property type="molecule type" value="Genomic_DNA"/>
</dbReference>
<dbReference type="InterPro" id="IPR013325">
    <property type="entry name" value="RNA_pol_sigma_r2"/>
</dbReference>
<dbReference type="SUPFAM" id="SSF88946">
    <property type="entry name" value="Sigma2 domain of RNA polymerase sigma factors"/>
    <property type="match status" value="1"/>
</dbReference>
<evidence type="ECO:0000256" key="1">
    <source>
        <dbReference type="ARBA" id="ARBA00010641"/>
    </source>
</evidence>
<dbReference type="InterPro" id="IPR013324">
    <property type="entry name" value="RNA_pol_sigma_r3/r4-like"/>
</dbReference>
<dbReference type="InterPro" id="IPR036388">
    <property type="entry name" value="WH-like_DNA-bd_sf"/>
</dbReference>
<name>A0A327VYI9_9BACT</name>
<dbReference type="InterPro" id="IPR013249">
    <property type="entry name" value="RNA_pol_sigma70_r4_t2"/>
</dbReference>
<reference evidence="7 8" key="1">
    <citation type="submission" date="2018-06" db="EMBL/GenBank/DDBJ databases">
        <title>Genomic Encyclopedia of Archaeal and Bacterial Type Strains, Phase II (KMG-II): from individual species to whole genera.</title>
        <authorList>
            <person name="Goeker M."/>
        </authorList>
    </citation>
    <scope>NUCLEOTIDE SEQUENCE [LARGE SCALE GENOMIC DNA]</scope>
    <source>
        <strain evidence="7 8">DSM 29821</strain>
    </source>
</reference>
<dbReference type="InterPro" id="IPR039425">
    <property type="entry name" value="RNA_pol_sigma-70-like"/>
</dbReference>
<dbReference type="PANTHER" id="PTHR43133">
    <property type="entry name" value="RNA POLYMERASE ECF-TYPE SIGMA FACTO"/>
    <property type="match status" value="1"/>
</dbReference>
<dbReference type="Gene3D" id="1.10.10.10">
    <property type="entry name" value="Winged helix-like DNA-binding domain superfamily/Winged helix DNA-binding domain"/>
    <property type="match status" value="1"/>
</dbReference>
<dbReference type="GO" id="GO:0016987">
    <property type="term" value="F:sigma factor activity"/>
    <property type="evidence" value="ECO:0007669"/>
    <property type="project" value="UniProtKB-KW"/>
</dbReference>
<dbReference type="GO" id="GO:0006352">
    <property type="term" value="P:DNA-templated transcription initiation"/>
    <property type="evidence" value="ECO:0007669"/>
    <property type="project" value="InterPro"/>
</dbReference>
<comment type="similarity">
    <text evidence="1">Belongs to the sigma-70 factor family. ECF subfamily.</text>
</comment>
<feature type="domain" description="RNA polymerase sigma-70 region 2" evidence="5">
    <location>
        <begin position="14"/>
        <end position="79"/>
    </location>
</feature>